<accession>A0AAV2VKM8</accession>
<dbReference type="GO" id="GO:0005737">
    <property type="term" value="C:cytoplasm"/>
    <property type="evidence" value="ECO:0007669"/>
    <property type="project" value="UniProtKB-SubCell"/>
</dbReference>
<dbReference type="PRINTS" id="PR00107">
    <property type="entry name" value="PHOSPHOCPHPR"/>
</dbReference>
<comment type="subcellular location">
    <subcellularLocation>
        <location evidence="1">Cytoplasm</location>
    </subcellularLocation>
</comment>
<dbReference type="NCBIfam" id="TIGR01003">
    <property type="entry name" value="PTS_HPr_family"/>
    <property type="match status" value="1"/>
</dbReference>
<protein>
    <submittedName>
        <fullName evidence="6">Phosphocarrier protein NPr</fullName>
        <ecNumber evidence="6">2.7.11.-</ecNumber>
    </submittedName>
</protein>
<dbReference type="PANTHER" id="PTHR33705:SF2">
    <property type="entry name" value="PHOSPHOCARRIER PROTEIN NPR"/>
    <property type="match status" value="1"/>
</dbReference>
<evidence type="ECO:0000313" key="6">
    <source>
        <dbReference type="EMBL" id="CCO45257.1"/>
    </source>
</evidence>
<dbReference type="Gene3D" id="3.30.1340.10">
    <property type="entry name" value="HPr-like"/>
    <property type="match status" value="1"/>
</dbReference>
<evidence type="ECO:0000259" key="5">
    <source>
        <dbReference type="PROSITE" id="PS51350"/>
    </source>
</evidence>
<dbReference type="Pfam" id="PF00381">
    <property type="entry name" value="PTS-HPr"/>
    <property type="match status" value="1"/>
</dbReference>
<dbReference type="RefSeq" id="WP_004401752.1">
    <property type="nucleotide sequence ID" value="NZ_LK391965.1"/>
</dbReference>
<dbReference type="InterPro" id="IPR050399">
    <property type="entry name" value="HPr"/>
</dbReference>
<dbReference type="InterPro" id="IPR000032">
    <property type="entry name" value="HPr-like"/>
</dbReference>
<evidence type="ECO:0000256" key="4">
    <source>
        <dbReference type="ARBA" id="ARBA00022683"/>
    </source>
</evidence>
<dbReference type="AlphaFoldDB" id="A0AAV2VKM8"/>
<keyword evidence="4" id="KW-0598">Phosphotransferase system</keyword>
<sequence length="92" mass="9843">MATECCRTVFIQNRLGLHARAAVKLVELAQSFDADISVSNGEKTVVADSVMGLLMLESSQGQSVTISANGQDAEAALSAVCDLIEHRFDEEE</sequence>
<evidence type="ECO:0000256" key="1">
    <source>
        <dbReference type="ARBA" id="ARBA00004496"/>
    </source>
</evidence>
<gene>
    <name evidence="6" type="primary">ptsO</name>
    <name evidence="6" type="ORF">VIBNISOn1_1430025</name>
</gene>
<dbReference type="GO" id="GO:0009401">
    <property type="term" value="P:phosphoenolpyruvate-dependent sugar phosphotransferase system"/>
    <property type="evidence" value="ECO:0007669"/>
    <property type="project" value="UniProtKB-KW"/>
</dbReference>
<feature type="domain" description="HPr" evidence="5">
    <location>
        <begin position="4"/>
        <end position="91"/>
    </location>
</feature>
<comment type="caution">
    <text evidence="6">The sequence shown here is derived from an EMBL/GenBank/DDBJ whole genome shotgun (WGS) entry which is preliminary data.</text>
</comment>
<dbReference type="EC" id="2.7.11.-" evidence="6"/>
<dbReference type="InterPro" id="IPR035895">
    <property type="entry name" value="HPr-like_sf"/>
</dbReference>
<comment type="similarity">
    <text evidence="2">Belongs to the HPr family.</text>
</comment>
<keyword evidence="6" id="KW-0808">Transferase</keyword>
<evidence type="ECO:0000313" key="7">
    <source>
        <dbReference type="Proteomes" id="UP000018211"/>
    </source>
</evidence>
<keyword evidence="3" id="KW-0963">Cytoplasm</keyword>
<dbReference type="Proteomes" id="UP000018211">
    <property type="component" value="Unassembled WGS sequence"/>
</dbReference>
<dbReference type="EMBL" id="CAOF01000050">
    <property type="protein sequence ID" value="CCO45257.1"/>
    <property type="molecule type" value="Genomic_DNA"/>
</dbReference>
<dbReference type="PROSITE" id="PS00369">
    <property type="entry name" value="PTS_HPR_HIS"/>
    <property type="match status" value="1"/>
</dbReference>
<dbReference type="PANTHER" id="PTHR33705">
    <property type="entry name" value="PHOSPHOCARRIER PROTEIN HPR"/>
    <property type="match status" value="1"/>
</dbReference>
<name>A0AAV2VKM8_9VIBR</name>
<evidence type="ECO:0000256" key="2">
    <source>
        <dbReference type="ARBA" id="ARBA00010736"/>
    </source>
</evidence>
<reference evidence="6 7" key="1">
    <citation type="journal article" date="2013" name="ISME J.">
        <title>Comparative genomics of pathogenic lineages of Vibrio nigripulchritudo identifies virulence-associated traits.</title>
        <authorList>
            <person name="Goudenege D."/>
            <person name="Labreuche Y."/>
            <person name="Krin E."/>
            <person name="Ansquer D."/>
            <person name="Mangenot S."/>
            <person name="Calteau A."/>
            <person name="Medigue C."/>
            <person name="Mazel D."/>
            <person name="Polz M.F."/>
            <person name="Le Roux F."/>
        </authorList>
    </citation>
    <scope>NUCLEOTIDE SEQUENCE [LARGE SCALE GENOMIC DNA]</scope>
    <source>
        <strain evidence="6 7">SOn1</strain>
    </source>
</reference>
<evidence type="ECO:0000256" key="3">
    <source>
        <dbReference type="ARBA" id="ARBA00022490"/>
    </source>
</evidence>
<dbReference type="GO" id="GO:0016740">
    <property type="term" value="F:transferase activity"/>
    <property type="evidence" value="ECO:0007669"/>
    <property type="project" value="UniProtKB-KW"/>
</dbReference>
<organism evidence="6 7">
    <name type="scientific">Vibrio nigripulchritudo SOn1</name>
    <dbReference type="NCBI Taxonomy" id="1238450"/>
    <lineage>
        <taxon>Bacteria</taxon>
        <taxon>Pseudomonadati</taxon>
        <taxon>Pseudomonadota</taxon>
        <taxon>Gammaproteobacteria</taxon>
        <taxon>Vibrionales</taxon>
        <taxon>Vibrionaceae</taxon>
        <taxon>Vibrio</taxon>
    </lineage>
</organism>
<proteinExistence type="inferred from homology"/>
<dbReference type="InterPro" id="IPR001020">
    <property type="entry name" value="PTS_HPr_His_P_site"/>
</dbReference>
<dbReference type="PROSITE" id="PS51350">
    <property type="entry name" value="PTS_HPR_DOM"/>
    <property type="match status" value="1"/>
</dbReference>
<dbReference type="SUPFAM" id="SSF55594">
    <property type="entry name" value="HPr-like"/>
    <property type="match status" value="1"/>
</dbReference>